<dbReference type="EMBL" id="JASPKY010000336">
    <property type="protein sequence ID" value="KAK9708097.1"/>
    <property type="molecule type" value="Genomic_DNA"/>
</dbReference>
<dbReference type="PRINTS" id="PR00722">
    <property type="entry name" value="CHYMOTRYPSIN"/>
</dbReference>
<keyword evidence="5" id="KW-1015">Disulfide bond</keyword>
<dbReference type="InterPro" id="IPR001254">
    <property type="entry name" value="Trypsin_dom"/>
</dbReference>
<dbReference type="InterPro" id="IPR001314">
    <property type="entry name" value="Peptidase_S1A"/>
</dbReference>
<dbReference type="SMART" id="SM00020">
    <property type="entry name" value="Tryp_SPc"/>
    <property type="match status" value="1"/>
</dbReference>
<dbReference type="InterPro" id="IPR033116">
    <property type="entry name" value="TRYPSIN_SER"/>
</dbReference>
<evidence type="ECO:0000256" key="3">
    <source>
        <dbReference type="ARBA" id="ARBA00022801"/>
    </source>
</evidence>
<reference evidence="8 9" key="1">
    <citation type="journal article" date="2024" name="BMC Genomics">
        <title>De novo assembly and annotation of Popillia japonica's genome with initial clues to its potential as an invasive pest.</title>
        <authorList>
            <person name="Cucini C."/>
            <person name="Boschi S."/>
            <person name="Funari R."/>
            <person name="Cardaioli E."/>
            <person name="Iannotti N."/>
            <person name="Marturano G."/>
            <person name="Paoli F."/>
            <person name="Bruttini M."/>
            <person name="Carapelli A."/>
            <person name="Frati F."/>
            <person name="Nardi F."/>
        </authorList>
    </citation>
    <scope>NUCLEOTIDE SEQUENCE [LARGE SCALE GENOMIC DNA]</scope>
    <source>
        <strain evidence="8">DMR45628</strain>
    </source>
</reference>
<keyword evidence="9" id="KW-1185">Reference proteome</keyword>
<proteinExistence type="inferred from homology"/>
<keyword evidence="4 6" id="KW-0720">Serine protease</keyword>
<protein>
    <submittedName>
        <fullName evidence="8">Trypsin</fullName>
    </submittedName>
</protein>
<dbReference type="GO" id="GO:0004252">
    <property type="term" value="F:serine-type endopeptidase activity"/>
    <property type="evidence" value="ECO:0007669"/>
    <property type="project" value="InterPro"/>
</dbReference>
<dbReference type="PROSITE" id="PS00134">
    <property type="entry name" value="TRYPSIN_HIS"/>
    <property type="match status" value="1"/>
</dbReference>
<name>A0AAW1JST0_POPJA</name>
<evidence type="ECO:0000256" key="5">
    <source>
        <dbReference type="ARBA" id="ARBA00023157"/>
    </source>
</evidence>
<keyword evidence="3 6" id="KW-0378">Hydrolase</keyword>
<keyword evidence="2 6" id="KW-0645">Protease</keyword>
<dbReference type="SUPFAM" id="SSF50494">
    <property type="entry name" value="Trypsin-like serine proteases"/>
    <property type="match status" value="1"/>
</dbReference>
<dbReference type="InterPro" id="IPR050430">
    <property type="entry name" value="Peptidase_S1"/>
</dbReference>
<dbReference type="PANTHER" id="PTHR24276">
    <property type="entry name" value="POLYSERASE-RELATED"/>
    <property type="match status" value="1"/>
</dbReference>
<dbReference type="AlphaFoldDB" id="A0AAW1JST0"/>
<evidence type="ECO:0000256" key="6">
    <source>
        <dbReference type="RuleBase" id="RU363034"/>
    </source>
</evidence>
<evidence type="ECO:0000259" key="7">
    <source>
        <dbReference type="PROSITE" id="PS50240"/>
    </source>
</evidence>
<dbReference type="FunFam" id="2.40.10.10:FF:000068">
    <property type="entry name" value="transmembrane protease serine 2"/>
    <property type="match status" value="1"/>
</dbReference>
<dbReference type="InterPro" id="IPR009003">
    <property type="entry name" value="Peptidase_S1_PA"/>
</dbReference>
<evidence type="ECO:0000313" key="8">
    <source>
        <dbReference type="EMBL" id="KAK9708097.1"/>
    </source>
</evidence>
<dbReference type="PANTHER" id="PTHR24276:SF94">
    <property type="entry name" value="AT20289P-RELATED"/>
    <property type="match status" value="1"/>
</dbReference>
<gene>
    <name evidence="8" type="ORF">QE152_g27431</name>
</gene>
<feature type="domain" description="Peptidase S1" evidence="7">
    <location>
        <begin position="11"/>
        <end position="234"/>
    </location>
</feature>
<dbReference type="GO" id="GO:0006508">
    <property type="term" value="P:proteolysis"/>
    <property type="evidence" value="ECO:0007669"/>
    <property type="project" value="UniProtKB-KW"/>
</dbReference>
<dbReference type="InterPro" id="IPR043504">
    <property type="entry name" value="Peptidase_S1_PA_chymotrypsin"/>
</dbReference>
<dbReference type="Proteomes" id="UP001458880">
    <property type="component" value="Unassembled WGS sequence"/>
</dbReference>
<evidence type="ECO:0000256" key="4">
    <source>
        <dbReference type="ARBA" id="ARBA00022825"/>
    </source>
</evidence>
<dbReference type="Gene3D" id="2.40.10.10">
    <property type="entry name" value="Trypsin-like serine proteases"/>
    <property type="match status" value="1"/>
</dbReference>
<sequence>MSISEVLTDRIISGSDAKVGDYPFMVSIHCKTWNKYKHICGGSYIHADWVLTAAHCLTRPKWVKYRLYIGTLYYAPPDYNERQGTTRIPHADFVLSPAPRNDIGIIKLSYPFGDESNLAVIGLNFTYTAKTNVLALGFGATQMQDSKEVITPPIVLQKLNTTIKQHMPNSDHRTFFIGDYKNNVCYGDSGGPVLYNGTLIGVISSIGLRRSCEANYARIVKVVEYHNWIEFAINSSTYSPAIDPTILYMSLVYSQYNVLILF</sequence>
<dbReference type="Pfam" id="PF00089">
    <property type="entry name" value="Trypsin"/>
    <property type="match status" value="1"/>
</dbReference>
<dbReference type="InterPro" id="IPR018114">
    <property type="entry name" value="TRYPSIN_HIS"/>
</dbReference>
<dbReference type="PROSITE" id="PS50240">
    <property type="entry name" value="TRYPSIN_DOM"/>
    <property type="match status" value="1"/>
</dbReference>
<organism evidence="8 9">
    <name type="scientific">Popillia japonica</name>
    <name type="common">Japanese beetle</name>
    <dbReference type="NCBI Taxonomy" id="7064"/>
    <lineage>
        <taxon>Eukaryota</taxon>
        <taxon>Metazoa</taxon>
        <taxon>Ecdysozoa</taxon>
        <taxon>Arthropoda</taxon>
        <taxon>Hexapoda</taxon>
        <taxon>Insecta</taxon>
        <taxon>Pterygota</taxon>
        <taxon>Neoptera</taxon>
        <taxon>Endopterygota</taxon>
        <taxon>Coleoptera</taxon>
        <taxon>Polyphaga</taxon>
        <taxon>Scarabaeiformia</taxon>
        <taxon>Scarabaeidae</taxon>
        <taxon>Rutelinae</taxon>
        <taxon>Popillia</taxon>
    </lineage>
</organism>
<comment type="similarity">
    <text evidence="1">Belongs to the peptidase S1 family.</text>
</comment>
<evidence type="ECO:0000256" key="1">
    <source>
        <dbReference type="ARBA" id="ARBA00007664"/>
    </source>
</evidence>
<accession>A0AAW1JST0</accession>
<dbReference type="PROSITE" id="PS00135">
    <property type="entry name" value="TRYPSIN_SER"/>
    <property type="match status" value="1"/>
</dbReference>
<evidence type="ECO:0000256" key="2">
    <source>
        <dbReference type="ARBA" id="ARBA00022670"/>
    </source>
</evidence>
<comment type="caution">
    <text evidence="8">The sequence shown here is derived from an EMBL/GenBank/DDBJ whole genome shotgun (WGS) entry which is preliminary data.</text>
</comment>
<evidence type="ECO:0000313" key="9">
    <source>
        <dbReference type="Proteomes" id="UP001458880"/>
    </source>
</evidence>